<sequence length="186" mass="21084">MLKDVIVIQICTDNASNYVLGGDWIMAKSKIYWMPCAAHCVNLILGDVSKMHLVEDTVKDTEEKPSMAYIYSVNEDCKLKIHTKKRNCLEHDRMRDLVYIQHNKMLKKHYEECISRKGIVLIVLKSLDECLKWLVPGNARNYIMLGTDITYGVLEDAEDGLDDPLLTRTSRTNTTSHCSQGGASSS</sequence>
<evidence type="ECO:0000313" key="3">
    <source>
        <dbReference type="Proteomes" id="UP000541444"/>
    </source>
</evidence>
<comment type="caution">
    <text evidence="2">The sequence shown here is derived from an EMBL/GenBank/DDBJ whole genome shotgun (WGS) entry which is preliminary data.</text>
</comment>
<name>A0A7J7LF41_9MAGN</name>
<dbReference type="OrthoDB" id="1930460at2759"/>
<dbReference type="AlphaFoldDB" id="A0A7J7LF41"/>
<keyword evidence="3" id="KW-1185">Reference proteome</keyword>
<dbReference type="SUPFAM" id="SSF53098">
    <property type="entry name" value="Ribonuclease H-like"/>
    <property type="match status" value="1"/>
</dbReference>
<accession>A0A7J7LF41</accession>
<proteinExistence type="predicted"/>
<dbReference type="InterPro" id="IPR012337">
    <property type="entry name" value="RNaseH-like_sf"/>
</dbReference>
<dbReference type="EMBL" id="JACGCM010002329">
    <property type="protein sequence ID" value="KAF6141291.1"/>
    <property type="molecule type" value="Genomic_DNA"/>
</dbReference>
<protein>
    <recommendedName>
        <fullName evidence="1">DUF659 domain-containing protein</fullName>
    </recommendedName>
</protein>
<gene>
    <name evidence="2" type="ORF">GIB67_024375</name>
</gene>
<evidence type="ECO:0000259" key="1">
    <source>
        <dbReference type="Pfam" id="PF04937"/>
    </source>
</evidence>
<evidence type="ECO:0000313" key="2">
    <source>
        <dbReference type="EMBL" id="KAF6141291.1"/>
    </source>
</evidence>
<dbReference type="InterPro" id="IPR007021">
    <property type="entry name" value="DUF659"/>
</dbReference>
<organism evidence="2 3">
    <name type="scientific">Kingdonia uniflora</name>
    <dbReference type="NCBI Taxonomy" id="39325"/>
    <lineage>
        <taxon>Eukaryota</taxon>
        <taxon>Viridiplantae</taxon>
        <taxon>Streptophyta</taxon>
        <taxon>Embryophyta</taxon>
        <taxon>Tracheophyta</taxon>
        <taxon>Spermatophyta</taxon>
        <taxon>Magnoliopsida</taxon>
        <taxon>Ranunculales</taxon>
        <taxon>Circaeasteraceae</taxon>
        <taxon>Kingdonia</taxon>
    </lineage>
</organism>
<reference evidence="2 3" key="1">
    <citation type="journal article" date="2020" name="IScience">
        <title>Genome Sequencing of the Endangered Kingdonia uniflora (Circaeasteraceae, Ranunculales) Reveals Potential Mechanisms of Evolutionary Specialization.</title>
        <authorList>
            <person name="Sun Y."/>
            <person name="Deng T."/>
            <person name="Zhang A."/>
            <person name="Moore M.J."/>
            <person name="Landis J.B."/>
            <person name="Lin N."/>
            <person name="Zhang H."/>
            <person name="Zhang X."/>
            <person name="Huang J."/>
            <person name="Zhang X."/>
            <person name="Sun H."/>
            <person name="Wang H."/>
        </authorList>
    </citation>
    <scope>NUCLEOTIDE SEQUENCE [LARGE SCALE GENOMIC DNA]</scope>
    <source>
        <strain evidence="2">TB1705</strain>
        <tissue evidence="2">Leaf</tissue>
    </source>
</reference>
<dbReference type="Pfam" id="PF04937">
    <property type="entry name" value="DUF659"/>
    <property type="match status" value="1"/>
</dbReference>
<dbReference type="Proteomes" id="UP000541444">
    <property type="component" value="Unassembled WGS sequence"/>
</dbReference>
<feature type="domain" description="DUF659" evidence="1">
    <location>
        <begin position="7"/>
        <end position="61"/>
    </location>
</feature>